<keyword evidence="9" id="KW-0460">Magnesium</keyword>
<dbReference type="InterPro" id="IPR001932">
    <property type="entry name" value="PPM-type_phosphatase-like_dom"/>
</dbReference>
<evidence type="ECO:0000256" key="12">
    <source>
        <dbReference type="ARBA" id="ARBA00047761"/>
    </source>
</evidence>
<dbReference type="GO" id="GO:0004722">
    <property type="term" value="F:protein serine/threonine phosphatase activity"/>
    <property type="evidence" value="ECO:0007669"/>
    <property type="project" value="UniProtKB-EC"/>
</dbReference>
<dbReference type="PANTHER" id="PTHR43156:SF2">
    <property type="entry name" value="STAGE II SPORULATION PROTEIN E"/>
    <property type="match status" value="1"/>
</dbReference>
<keyword evidence="7" id="KW-0378">Hydrolase</keyword>
<dbReference type="Pfam" id="PF13581">
    <property type="entry name" value="HATPase_c_2"/>
    <property type="match status" value="1"/>
</dbReference>
<evidence type="ECO:0000313" key="19">
    <source>
        <dbReference type="EMBL" id="RKN10958.1"/>
    </source>
</evidence>
<keyword evidence="2" id="KW-0597">Phosphoprotein</keyword>
<dbReference type="FunFam" id="3.30.450.40:FF:000035">
    <property type="entry name" value="PAS sensor protein"/>
    <property type="match status" value="1"/>
</dbReference>
<dbReference type="InterPro" id="IPR036890">
    <property type="entry name" value="HATPase_C_sf"/>
</dbReference>
<dbReference type="SUPFAM" id="SSF55874">
    <property type="entry name" value="ATPase domain of HSP90 chaperone/DNA topoisomerase II/histidine kinase"/>
    <property type="match status" value="1"/>
</dbReference>
<evidence type="ECO:0000256" key="16">
    <source>
        <dbReference type="SAM" id="MobiDB-lite"/>
    </source>
</evidence>
<dbReference type="InterPro" id="IPR003594">
    <property type="entry name" value="HATPase_dom"/>
</dbReference>
<dbReference type="Proteomes" id="UP000268652">
    <property type="component" value="Unassembled WGS sequence"/>
</dbReference>
<comment type="catalytic activity">
    <reaction evidence="12">
        <text>O-phospho-L-seryl-[protein] + H2O = L-seryl-[protein] + phosphate</text>
        <dbReference type="Rhea" id="RHEA:20629"/>
        <dbReference type="Rhea" id="RHEA-COMP:9863"/>
        <dbReference type="Rhea" id="RHEA-COMP:11604"/>
        <dbReference type="ChEBI" id="CHEBI:15377"/>
        <dbReference type="ChEBI" id="CHEBI:29999"/>
        <dbReference type="ChEBI" id="CHEBI:43474"/>
        <dbReference type="ChEBI" id="CHEBI:83421"/>
        <dbReference type="EC" id="3.1.3.16"/>
    </reaction>
</comment>
<dbReference type="InterPro" id="IPR029016">
    <property type="entry name" value="GAF-like_dom_sf"/>
</dbReference>
<dbReference type="FunFam" id="3.60.40.10:FF:000005">
    <property type="entry name" value="Serine/threonine protein phosphatase"/>
    <property type="match status" value="1"/>
</dbReference>
<dbReference type="AlphaFoldDB" id="A0A3A9WCZ6"/>
<gene>
    <name evidence="20" type="ORF">D7318_08275</name>
    <name evidence="19" type="ORF">D7319_07420</name>
</gene>
<dbReference type="Pfam" id="PF01590">
    <property type="entry name" value="GAF"/>
    <property type="match status" value="1"/>
</dbReference>
<dbReference type="GO" id="GO:0005524">
    <property type="term" value="F:ATP binding"/>
    <property type="evidence" value="ECO:0007669"/>
    <property type="project" value="UniProtKB-KW"/>
</dbReference>
<dbReference type="InterPro" id="IPR052016">
    <property type="entry name" value="Bact_Sigma-Reg"/>
</dbReference>
<dbReference type="InterPro" id="IPR000014">
    <property type="entry name" value="PAS"/>
</dbReference>
<dbReference type="OrthoDB" id="118142at2"/>
<dbReference type="EC" id="3.1.3.16" evidence="1"/>
<evidence type="ECO:0000256" key="10">
    <source>
        <dbReference type="ARBA" id="ARBA00022912"/>
    </source>
</evidence>
<dbReference type="FunFam" id="3.30.565.10:FF:000028">
    <property type="entry name" value="PAS sensor protein"/>
    <property type="match status" value="1"/>
</dbReference>
<dbReference type="InterPro" id="IPR036457">
    <property type="entry name" value="PPM-type-like_dom_sf"/>
</dbReference>
<proteinExistence type="predicted"/>
<comment type="function">
    <text evidence="13">Primarily acts as an independent SigF regulator that is sensitive to the osmosensory signal, mediating the cross talk of PknD with the SigF regulon. Possesses both phosphatase and kinase activities. The kinase domain functions as a classic anti-sigma factor-like kinase to phosphorylate the anti-anti-sigma factor domain at the canonical regulatory site, and the phosphatase domain antagonizes this activity.</text>
</comment>
<evidence type="ECO:0000256" key="6">
    <source>
        <dbReference type="ARBA" id="ARBA00022777"/>
    </source>
</evidence>
<dbReference type="GO" id="GO:0016301">
    <property type="term" value="F:kinase activity"/>
    <property type="evidence" value="ECO:0007669"/>
    <property type="project" value="UniProtKB-KW"/>
</dbReference>
<dbReference type="Gene3D" id="3.30.450.40">
    <property type="match status" value="1"/>
</dbReference>
<keyword evidence="4" id="KW-0479">Metal-binding</keyword>
<keyword evidence="6" id="KW-0418">Kinase</keyword>
<dbReference type="Gene3D" id="3.60.40.10">
    <property type="entry name" value="PPM-type phosphatase domain"/>
    <property type="match status" value="1"/>
</dbReference>
<dbReference type="PROSITE" id="PS50112">
    <property type="entry name" value="PAS"/>
    <property type="match status" value="1"/>
</dbReference>
<dbReference type="InterPro" id="IPR003018">
    <property type="entry name" value="GAF"/>
</dbReference>
<dbReference type="EMBL" id="RBDX01000004">
    <property type="protein sequence ID" value="RKN10958.1"/>
    <property type="molecule type" value="Genomic_DNA"/>
</dbReference>
<evidence type="ECO:0000313" key="21">
    <source>
        <dbReference type="Proteomes" id="UP000268652"/>
    </source>
</evidence>
<reference evidence="21 22" key="1">
    <citation type="submission" date="2018-09" db="EMBL/GenBank/DDBJ databases">
        <title>Streptomyces sp. nov. DS1-2, an endophytic actinomycete isolated from roots of Dendrobium scabrilingue.</title>
        <authorList>
            <person name="Kuncharoen N."/>
            <person name="Kudo T."/>
            <person name="Ohkuma M."/>
            <person name="Yuki M."/>
            <person name="Tanasupawat S."/>
        </authorList>
    </citation>
    <scope>NUCLEOTIDE SEQUENCE [LARGE SCALE GENOMIC DNA]</scope>
    <source>
        <strain evidence="19 22">AZ1-7</strain>
        <strain evidence="20 21">DS1-2</strain>
    </source>
</reference>
<dbReference type="SMART" id="SM00065">
    <property type="entry name" value="GAF"/>
    <property type="match status" value="1"/>
</dbReference>
<dbReference type="PROSITE" id="PS50113">
    <property type="entry name" value="PAC"/>
    <property type="match status" value="1"/>
</dbReference>
<feature type="region of interest" description="Disordered" evidence="16">
    <location>
        <begin position="1"/>
        <end position="24"/>
    </location>
</feature>
<organism evidence="19 22">
    <name type="scientific">Streptomyces radicis</name>
    <dbReference type="NCBI Taxonomy" id="1750517"/>
    <lineage>
        <taxon>Bacteria</taxon>
        <taxon>Bacillati</taxon>
        <taxon>Actinomycetota</taxon>
        <taxon>Actinomycetes</taxon>
        <taxon>Kitasatosporales</taxon>
        <taxon>Streptomycetaceae</taxon>
        <taxon>Streptomyces</taxon>
    </lineage>
</organism>
<evidence type="ECO:0000256" key="4">
    <source>
        <dbReference type="ARBA" id="ARBA00022723"/>
    </source>
</evidence>
<evidence type="ECO:0000256" key="8">
    <source>
        <dbReference type="ARBA" id="ARBA00022840"/>
    </source>
</evidence>
<evidence type="ECO:0000313" key="22">
    <source>
        <dbReference type="Proteomes" id="UP000275024"/>
    </source>
</evidence>
<feature type="compositionally biased region" description="Low complexity" evidence="16">
    <location>
        <begin position="1"/>
        <end position="16"/>
    </location>
</feature>
<dbReference type="PANTHER" id="PTHR43156">
    <property type="entry name" value="STAGE II SPORULATION PROTEIN E-RELATED"/>
    <property type="match status" value="1"/>
</dbReference>
<evidence type="ECO:0000259" key="17">
    <source>
        <dbReference type="PROSITE" id="PS50112"/>
    </source>
</evidence>
<dbReference type="SMART" id="SM00331">
    <property type="entry name" value="PP2C_SIG"/>
    <property type="match status" value="1"/>
</dbReference>
<evidence type="ECO:0000259" key="18">
    <source>
        <dbReference type="PROSITE" id="PS50113"/>
    </source>
</evidence>
<dbReference type="GO" id="GO:0046872">
    <property type="term" value="F:metal ion binding"/>
    <property type="evidence" value="ECO:0007669"/>
    <property type="project" value="UniProtKB-KW"/>
</dbReference>
<keyword evidence="8" id="KW-0067">ATP-binding</keyword>
<dbReference type="InterPro" id="IPR013656">
    <property type="entry name" value="PAS_4"/>
</dbReference>
<evidence type="ECO:0000256" key="2">
    <source>
        <dbReference type="ARBA" id="ARBA00022553"/>
    </source>
</evidence>
<dbReference type="InterPro" id="IPR000700">
    <property type="entry name" value="PAS-assoc_C"/>
</dbReference>
<accession>A0A3A9WCZ6</accession>
<evidence type="ECO:0000256" key="1">
    <source>
        <dbReference type="ARBA" id="ARBA00013081"/>
    </source>
</evidence>
<evidence type="ECO:0000256" key="14">
    <source>
        <dbReference type="ARBA" id="ARBA00075117"/>
    </source>
</evidence>
<evidence type="ECO:0000256" key="7">
    <source>
        <dbReference type="ARBA" id="ARBA00022801"/>
    </source>
</evidence>
<protein>
    <recommendedName>
        <fullName evidence="1">protein-serine/threonine phosphatase</fullName>
        <ecNumber evidence="1">3.1.3.16</ecNumber>
    </recommendedName>
    <alternativeName>
        <fullName evidence="15">Protein-serine/threonine phosphatase</fullName>
    </alternativeName>
    <alternativeName>
        <fullName evidence="14">Serine/threonine-protein kinase</fullName>
    </alternativeName>
</protein>
<dbReference type="Gene3D" id="3.30.450.20">
    <property type="entry name" value="PAS domain"/>
    <property type="match status" value="2"/>
</dbReference>
<feature type="domain" description="PAC" evidence="18">
    <location>
        <begin position="198"/>
        <end position="253"/>
    </location>
</feature>
<dbReference type="CDD" id="cd00130">
    <property type="entry name" value="PAS"/>
    <property type="match status" value="2"/>
</dbReference>
<keyword evidence="3" id="KW-0808">Transferase</keyword>
<dbReference type="NCBIfam" id="TIGR00229">
    <property type="entry name" value="sensory_box"/>
    <property type="match status" value="1"/>
</dbReference>
<comment type="caution">
    <text evidence="19">The sequence shown here is derived from an EMBL/GenBank/DDBJ whole genome shotgun (WGS) entry which is preliminary data.</text>
</comment>
<keyword evidence="10" id="KW-0904">Protein phosphatase</keyword>
<dbReference type="InterPro" id="IPR035965">
    <property type="entry name" value="PAS-like_dom_sf"/>
</dbReference>
<sequence length="807" mass="87333">MVDEGSPSSRAPASAAEDIDAPPDATAMVDGAGVISRWSAGARFLLGWSEPEALGRHASLLLAEGTAPEMFRGLTGLRRWNGSLALRHREGHRVTVPLVAHRGAPGTGEGGWLLVTALTGREPRAGDEDLARWGFSQSPCATAIYDADLRLRRINARMEGVMGLSEDEVRGLLVTQIGGREEHLVVERALRGVLRGGRPRDLDITMRTGGESRVHAWRMAMAPLRDPNGRVLGASLTAHDTTEEQAARERLVVVNEASVRIGTQLDVTRTAEELTEVCVPRLADFITVDLLDPLDGQHPEARHLTLLRAAHRSIHDGSPEAVVHLGALEVYPERSPRIRALSEGRTIRCGDEEEVYRCWSGESVARAAIFRESGAHATLAVPLRARGEVLGVAVLVRHRRPEPFAEDDVLVAEEIAARAAVCIDNARRYTREHEVALTLQRSLLPRALPRSTAVLTASRYQPAMPHAGVGGAWFDVIPLSGARVALVVGDVVGHGVRASATMGQLRTAVRTLADLDLPPDELLTHLDDLVVRLSLDADDTEKADEVGATCLYAVYDPISRRCALARAGHPPPVLRLPDGTAKALDMPLGPPLGLGGLPYEPVERELPENALLALGTDGLLEGRGRDLDTGLRTLCDVLRRPDAEPGRSLDLLCDTVLGALLPKGEARDDVALLFARTSALDPSRVATWDVDPVPPSVAEMRKRVNERLTAWGFDEDTALTCELLSSEMVTNAIRHAAPPIQLRLILDKALICEVFDASSTAPHLRRARSLDETGRGLMLVASLAQRWGSRYTKSGKTIWVEQPLPSS</sequence>
<dbReference type="Pfam" id="PF07228">
    <property type="entry name" value="SpoIIE"/>
    <property type="match status" value="1"/>
</dbReference>
<dbReference type="RefSeq" id="WP_120696228.1">
    <property type="nucleotide sequence ID" value="NZ_RBDX01000004.1"/>
</dbReference>
<dbReference type="Gene3D" id="3.30.565.10">
    <property type="entry name" value="Histidine kinase-like ATPase, C-terminal domain"/>
    <property type="match status" value="1"/>
</dbReference>
<dbReference type="EMBL" id="RBDY01000004">
    <property type="protein sequence ID" value="RKN25221.1"/>
    <property type="molecule type" value="Genomic_DNA"/>
</dbReference>
<evidence type="ECO:0000256" key="13">
    <source>
        <dbReference type="ARBA" id="ARBA00056274"/>
    </source>
</evidence>
<evidence type="ECO:0000256" key="5">
    <source>
        <dbReference type="ARBA" id="ARBA00022741"/>
    </source>
</evidence>
<keyword evidence="21" id="KW-1185">Reference proteome</keyword>
<keyword evidence="5" id="KW-0547">Nucleotide-binding</keyword>
<feature type="domain" description="PAS" evidence="17">
    <location>
        <begin position="19"/>
        <end position="69"/>
    </location>
</feature>
<dbReference type="Pfam" id="PF08448">
    <property type="entry name" value="PAS_4"/>
    <property type="match status" value="1"/>
</dbReference>
<evidence type="ECO:0000256" key="11">
    <source>
        <dbReference type="ARBA" id="ARBA00023211"/>
    </source>
</evidence>
<dbReference type="SUPFAM" id="SSF55781">
    <property type="entry name" value="GAF domain-like"/>
    <property type="match status" value="1"/>
</dbReference>
<keyword evidence="11" id="KW-0464">Manganese</keyword>
<evidence type="ECO:0000313" key="20">
    <source>
        <dbReference type="EMBL" id="RKN25221.1"/>
    </source>
</evidence>
<dbReference type="SUPFAM" id="SSF55785">
    <property type="entry name" value="PYP-like sensor domain (PAS domain)"/>
    <property type="match status" value="2"/>
</dbReference>
<name>A0A3A9WCZ6_9ACTN</name>
<dbReference type="CDD" id="cd16936">
    <property type="entry name" value="HATPase_RsbW-like"/>
    <property type="match status" value="1"/>
</dbReference>
<dbReference type="SMART" id="SM00091">
    <property type="entry name" value="PAS"/>
    <property type="match status" value="2"/>
</dbReference>
<dbReference type="Proteomes" id="UP000275024">
    <property type="component" value="Unassembled WGS sequence"/>
</dbReference>
<evidence type="ECO:0000256" key="9">
    <source>
        <dbReference type="ARBA" id="ARBA00022842"/>
    </source>
</evidence>
<evidence type="ECO:0000256" key="3">
    <source>
        <dbReference type="ARBA" id="ARBA00022679"/>
    </source>
</evidence>
<evidence type="ECO:0000256" key="15">
    <source>
        <dbReference type="ARBA" id="ARBA00081350"/>
    </source>
</evidence>